<reference evidence="2" key="1">
    <citation type="submission" date="2021-06" db="EMBL/GenBank/DDBJ databases">
        <authorList>
            <person name="Hodson N. C."/>
            <person name="Mongue J. A."/>
            <person name="Jaron S. K."/>
        </authorList>
    </citation>
    <scope>NUCLEOTIDE SEQUENCE</scope>
</reference>
<protein>
    <submittedName>
        <fullName evidence="2">Uncharacterized protein</fullName>
    </submittedName>
</protein>
<evidence type="ECO:0000256" key="1">
    <source>
        <dbReference type="SAM" id="Phobius"/>
    </source>
</evidence>
<proteinExistence type="predicted"/>
<evidence type="ECO:0000313" key="2">
    <source>
        <dbReference type="EMBL" id="CAG7726948.1"/>
    </source>
</evidence>
<accession>A0A8J2NUN2</accession>
<organism evidence="2 3">
    <name type="scientific">Allacma fusca</name>
    <dbReference type="NCBI Taxonomy" id="39272"/>
    <lineage>
        <taxon>Eukaryota</taxon>
        <taxon>Metazoa</taxon>
        <taxon>Ecdysozoa</taxon>
        <taxon>Arthropoda</taxon>
        <taxon>Hexapoda</taxon>
        <taxon>Collembola</taxon>
        <taxon>Symphypleona</taxon>
        <taxon>Sminthuridae</taxon>
        <taxon>Allacma</taxon>
    </lineage>
</organism>
<dbReference type="Proteomes" id="UP000708208">
    <property type="component" value="Unassembled WGS sequence"/>
</dbReference>
<keyword evidence="1" id="KW-1133">Transmembrane helix</keyword>
<feature type="transmembrane region" description="Helical" evidence="1">
    <location>
        <begin position="45"/>
        <end position="65"/>
    </location>
</feature>
<name>A0A8J2NUN2_9HEXA</name>
<keyword evidence="1" id="KW-0472">Membrane</keyword>
<evidence type="ECO:0000313" key="3">
    <source>
        <dbReference type="Proteomes" id="UP000708208"/>
    </source>
</evidence>
<comment type="caution">
    <text evidence="2">The sequence shown here is derived from an EMBL/GenBank/DDBJ whole genome shotgun (WGS) entry which is preliminary data.</text>
</comment>
<dbReference type="AlphaFoldDB" id="A0A8J2NUN2"/>
<gene>
    <name evidence="2" type="ORF">AFUS01_LOCUS15823</name>
</gene>
<dbReference type="EMBL" id="CAJVCH010142074">
    <property type="protein sequence ID" value="CAG7726948.1"/>
    <property type="molecule type" value="Genomic_DNA"/>
</dbReference>
<keyword evidence="3" id="KW-1185">Reference proteome</keyword>
<feature type="transmembrane region" description="Helical" evidence="1">
    <location>
        <begin position="80"/>
        <end position="101"/>
    </location>
</feature>
<feature type="transmembrane region" description="Helical" evidence="1">
    <location>
        <begin position="141"/>
        <end position="161"/>
    </location>
</feature>
<keyword evidence="1" id="KW-0812">Transmembrane</keyword>
<sequence>MLVSPGISNYLEKAFEAGSICGGHPYKWNKNLQRPQIGSPRQQRLWKLNMILGLSHAAFVCIRSIQMELQDDPDKKYQRMFVRALAAFYSLAAVLHLQIILKRKEIIDLLNQFMNAFVHFETRPRSHEQISSLLPDLQSKFMNVMVVIFNAMIFTYINYIFYSSAAVLVQSSFSLSTILVLFGELK</sequence>